<name>A0ABU6MFK3_9BACI</name>
<reference evidence="1 2" key="1">
    <citation type="submission" date="2023-03" db="EMBL/GenBank/DDBJ databases">
        <title>Bacillus Genome Sequencing.</title>
        <authorList>
            <person name="Dunlap C."/>
        </authorList>
    </citation>
    <scope>NUCLEOTIDE SEQUENCE [LARGE SCALE GENOMIC DNA]</scope>
    <source>
        <strain evidence="1 2">B-23453</strain>
    </source>
</reference>
<evidence type="ECO:0000313" key="2">
    <source>
        <dbReference type="Proteomes" id="UP001341444"/>
    </source>
</evidence>
<comment type="caution">
    <text evidence="1">The sequence shown here is derived from an EMBL/GenBank/DDBJ whole genome shotgun (WGS) entry which is preliminary data.</text>
</comment>
<dbReference type="Proteomes" id="UP001341444">
    <property type="component" value="Unassembled WGS sequence"/>
</dbReference>
<organism evidence="1 2">
    <name type="scientific">Heyndrickxia acidicola</name>
    <dbReference type="NCBI Taxonomy" id="209389"/>
    <lineage>
        <taxon>Bacteria</taxon>
        <taxon>Bacillati</taxon>
        <taxon>Bacillota</taxon>
        <taxon>Bacilli</taxon>
        <taxon>Bacillales</taxon>
        <taxon>Bacillaceae</taxon>
        <taxon>Heyndrickxia</taxon>
    </lineage>
</organism>
<dbReference type="RefSeq" id="WP_066268799.1">
    <property type="nucleotide sequence ID" value="NZ_JARMAB010000012.1"/>
</dbReference>
<keyword evidence="2" id="KW-1185">Reference proteome</keyword>
<gene>
    <name evidence="1" type="ORF">P4T90_10180</name>
</gene>
<evidence type="ECO:0000313" key="1">
    <source>
        <dbReference type="EMBL" id="MED1203446.1"/>
    </source>
</evidence>
<protein>
    <submittedName>
        <fullName evidence="1">Uncharacterized protein</fullName>
    </submittedName>
</protein>
<dbReference type="EMBL" id="JARMAB010000012">
    <property type="protein sequence ID" value="MED1203446.1"/>
    <property type="molecule type" value="Genomic_DNA"/>
</dbReference>
<proteinExistence type="predicted"/>
<accession>A0ABU6MFK3</accession>
<sequence length="322" mass="37110">MEQKVLSYCLKGDVLGAYEYLKHAKKGNDMEALFQQYTERFFQHEPVYPYKTSYPWIKEVLKSYFDYFTAVLARKENEVLAEEVLLNRLSNLLADGHFAHLDEAEEALEKKFLEKGLYFLGGVTAPYRGPYIWRRQEKKEYEVILPSGIQRVTVYFMDDFLLHSWLHFATFGKMAAGGWAKREALYCVKKRYEKMLNQPAFLVSFLKHEAQHFKDYQDFPRLGPCDLEYRAKLVELMYDPSTSLLEAFSRQADPAPNNPHAYASFVLLSKLADMLFGHDARGEIIDWAKVDRGGVHSAAGELFGQHTAQLTEKGKDTAVGVI</sequence>